<evidence type="ECO:0000256" key="1">
    <source>
        <dbReference type="ARBA" id="ARBA00001947"/>
    </source>
</evidence>
<keyword evidence="7" id="KW-0378">Hydrolase</keyword>
<keyword evidence="6 12" id="KW-0732">Signal</keyword>
<evidence type="ECO:0000256" key="11">
    <source>
        <dbReference type="PROSITE-ProRule" id="PRU01379"/>
    </source>
</evidence>
<keyword evidence="15" id="KW-1185">Reference proteome</keyword>
<evidence type="ECO:0000256" key="7">
    <source>
        <dbReference type="ARBA" id="ARBA00022801"/>
    </source>
</evidence>
<dbReference type="Pfam" id="PF02244">
    <property type="entry name" value="Propep_M14"/>
    <property type="match status" value="1"/>
</dbReference>
<dbReference type="SUPFAM" id="SSF54897">
    <property type="entry name" value="Protease propeptides/inhibitors"/>
    <property type="match status" value="1"/>
</dbReference>
<evidence type="ECO:0000313" key="15">
    <source>
        <dbReference type="Proteomes" id="UP001307889"/>
    </source>
</evidence>
<dbReference type="InterPro" id="IPR003146">
    <property type="entry name" value="M14A_act_pep"/>
</dbReference>
<reference evidence="14 15" key="1">
    <citation type="submission" date="2023-09" db="EMBL/GenBank/DDBJ databases">
        <title>Nesidiocoris tenuis whole genome shotgun sequence.</title>
        <authorList>
            <person name="Shibata T."/>
            <person name="Shimoda M."/>
            <person name="Kobayashi T."/>
            <person name="Uehara T."/>
        </authorList>
    </citation>
    <scope>NUCLEOTIDE SEQUENCE [LARGE SCALE GENOMIC DNA]</scope>
    <source>
        <strain evidence="14 15">Japan</strain>
    </source>
</reference>
<dbReference type="EMBL" id="AP028915">
    <property type="protein sequence ID" value="BES96189.1"/>
    <property type="molecule type" value="Genomic_DNA"/>
</dbReference>
<evidence type="ECO:0000256" key="2">
    <source>
        <dbReference type="ARBA" id="ARBA00005988"/>
    </source>
</evidence>
<dbReference type="Gene3D" id="3.30.70.340">
    <property type="entry name" value="Metallocarboxypeptidase-like"/>
    <property type="match status" value="1"/>
</dbReference>
<evidence type="ECO:0000256" key="9">
    <source>
        <dbReference type="ARBA" id="ARBA00023049"/>
    </source>
</evidence>
<dbReference type="SUPFAM" id="SSF53187">
    <property type="entry name" value="Zn-dependent exopeptidases"/>
    <property type="match status" value="1"/>
</dbReference>
<protein>
    <submittedName>
        <fullName evidence="14">Carboxypeptidase</fullName>
    </submittedName>
</protein>
<dbReference type="GO" id="GO:0004180">
    <property type="term" value="F:carboxypeptidase activity"/>
    <property type="evidence" value="ECO:0007669"/>
    <property type="project" value="UniProtKB-KW"/>
</dbReference>
<sequence>MKFAVILSALIVGLASGQDAEKRSYRGDSVISAASQAAASALKDFLASGAVQQWGGNGTHSQLHIAAGKVKEVLNSLLKSNVGYEVLTEDLQQELDKENPTVASRLKNALKNGHNMDWTSYHRLDDFYTYMEYLAATYPKIASVGSAGKTIEGRELRYLKISSGAANPKKFWVDGGIHAREWVAPAAAAYVMRELVENRSKYASIVSNIDFYVMPLMNPDGYEHSATRERMWRKNRNRHQNGCIGVDLNRNWGFNWGTAGISHNPCDPQIYAGAKAFSEPETQAISKFILSIKNNLKAYISFHTYGQYILIPYAFDDVSKPSDFEELKRVAVKAQSAMKAVAGETYQVGHTPTLVGAAAGGSDDWAKGTVGVKYAYTFELRPTNYRVGFALPASQLAVASQEALAGVLAVAKEL</sequence>
<evidence type="ECO:0000256" key="3">
    <source>
        <dbReference type="ARBA" id="ARBA00022645"/>
    </source>
</evidence>
<dbReference type="Pfam" id="PF00246">
    <property type="entry name" value="Peptidase_M14"/>
    <property type="match status" value="1"/>
</dbReference>
<evidence type="ECO:0000256" key="12">
    <source>
        <dbReference type="SAM" id="SignalP"/>
    </source>
</evidence>
<dbReference type="SMART" id="SM00631">
    <property type="entry name" value="Zn_pept"/>
    <property type="match status" value="1"/>
</dbReference>
<evidence type="ECO:0000313" key="14">
    <source>
        <dbReference type="EMBL" id="BES96189.1"/>
    </source>
</evidence>
<dbReference type="InterPro" id="IPR036990">
    <property type="entry name" value="M14A-like_propep"/>
</dbReference>
<keyword evidence="10" id="KW-1015">Disulfide bond</keyword>
<dbReference type="Gene3D" id="3.40.630.10">
    <property type="entry name" value="Zn peptidases"/>
    <property type="match status" value="1"/>
</dbReference>
<keyword evidence="3 14" id="KW-0121">Carboxypeptidase</keyword>
<feature type="signal peptide" evidence="12">
    <location>
        <begin position="1"/>
        <end position="17"/>
    </location>
</feature>
<organism evidence="14 15">
    <name type="scientific">Nesidiocoris tenuis</name>
    <dbReference type="NCBI Taxonomy" id="355587"/>
    <lineage>
        <taxon>Eukaryota</taxon>
        <taxon>Metazoa</taxon>
        <taxon>Ecdysozoa</taxon>
        <taxon>Arthropoda</taxon>
        <taxon>Hexapoda</taxon>
        <taxon>Insecta</taxon>
        <taxon>Pterygota</taxon>
        <taxon>Neoptera</taxon>
        <taxon>Paraneoptera</taxon>
        <taxon>Hemiptera</taxon>
        <taxon>Heteroptera</taxon>
        <taxon>Panheteroptera</taxon>
        <taxon>Cimicomorpha</taxon>
        <taxon>Miridae</taxon>
        <taxon>Dicyphina</taxon>
        <taxon>Nesidiocoris</taxon>
    </lineage>
</organism>
<evidence type="ECO:0000256" key="6">
    <source>
        <dbReference type="ARBA" id="ARBA00022729"/>
    </source>
</evidence>
<dbReference type="InterPro" id="IPR057246">
    <property type="entry name" value="CARBOXYPEPT_ZN_1"/>
</dbReference>
<proteinExistence type="inferred from homology"/>
<name>A0ABN7AVG2_9HEMI</name>
<feature type="domain" description="Peptidase M14" evidence="13">
    <location>
        <begin position="120"/>
        <end position="414"/>
    </location>
</feature>
<keyword evidence="8" id="KW-0862">Zinc</keyword>
<evidence type="ECO:0000256" key="4">
    <source>
        <dbReference type="ARBA" id="ARBA00022670"/>
    </source>
</evidence>
<keyword evidence="5" id="KW-0479">Metal-binding</keyword>
<dbReference type="PANTHER" id="PTHR11705:SF91">
    <property type="entry name" value="FI01817P-RELATED"/>
    <property type="match status" value="1"/>
</dbReference>
<evidence type="ECO:0000256" key="5">
    <source>
        <dbReference type="ARBA" id="ARBA00022723"/>
    </source>
</evidence>
<dbReference type="PROSITE" id="PS00132">
    <property type="entry name" value="CARBOXYPEPT_ZN_1"/>
    <property type="match status" value="1"/>
</dbReference>
<accession>A0ABN7AVG2</accession>
<feature type="active site" description="Proton donor/acceptor" evidence="11">
    <location>
        <position position="379"/>
    </location>
</feature>
<comment type="cofactor">
    <cofactor evidence="1">
        <name>Zn(2+)</name>
        <dbReference type="ChEBI" id="CHEBI:29105"/>
    </cofactor>
</comment>
<dbReference type="Proteomes" id="UP001307889">
    <property type="component" value="Chromosome 7"/>
</dbReference>
<feature type="chain" id="PRO_5045083834" evidence="12">
    <location>
        <begin position="18"/>
        <end position="414"/>
    </location>
</feature>
<keyword evidence="4" id="KW-0645">Protease</keyword>
<dbReference type="InterPro" id="IPR000834">
    <property type="entry name" value="Peptidase_M14"/>
</dbReference>
<dbReference type="PANTHER" id="PTHR11705">
    <property type="entry name" value="PROTEASE FAMILY M14 CARBOXYPEPTIDASE A,B"/>
    <property type="match status" value="1"/>
</dbReference>
<evidence type="ECO:0000256" key="10">
    <source>
        <dbReference type="ARBA" id="ARBA00023157"/>
    </source>
</evidence>
<keyword evidence="9" id="KW-0482">Metalloprotease</keyword>
<evidence type="ECO:0000259" key="13">
    <source>
        <dbReference type="PROSITE" id="PS52035"/>
    </source>
</evidence>
<dbReference type="CDD" id="cd03860">
    <property type="entry name" value="M14_CP_A-B_like"/>
    <property type="match status" value="1"/>
</dbReference>
<dbReference type="PROSITE" id="PS52035">
    <property type="entry name" value="PEPTIDASE_M14"/>
    <property type="match status" value="1"/>
</dbReference>
<dbReference type="PRINTS" id="PR00765">
    <property type="entry name" value="CRBOXYPTASEA"/>
</dbReference>
<gene>
    <name evidence="14" type="ORF">NTJ_08998</name>
</gene>
<comment type="similarity">
    <text evidence="2 11">Belongs to the peptidase M14 family.</text>
</comment>
<evidence type="ECO:0000256" key="8">
    <source>
        <dbReference type="ARBA" id="ARBA00022833"/>
    </source>
</evidence>